<organism evidence="2 3">
    <name type="scientific">Heligmosomoides polygyrus</name>
    <name type="common">Parasitic roundworm</name>
    <dbReference type="NCBI Taxonomy" id="6339"/>
    <lineage>
        <taxon>Eukaryota</taxon>
        <taxon>Metazoa</taxon>
        <taxon>Ecdysozoa</taxon>
        <taxon>Nematoda</taxon>
        <taxon>Chromadorea</taxon>
        <taxon>Rhabditida</taxon>
        <taxon>Rhabditina</taxon>
        <taxon>Rhabditomorpha</taxon>
        <taxon>Strongyloidea</taxon>
        <taxon>Heligmosomidae</taxon>
        <taxon>Heligmosomoides</taxon>
    </lineage>
</organism>
<dbReference type="EMBL" id="UZAH01026370">
    <property type="protein sequence ID" value="VDO79607.1"/>
    <property type="molecule type" value="Genomic_DNA"/>
</dbReference>
<evidence type="ECO:0000313" key="2">
    <source>
        <dbReference type="Proteomes" id="UP000050761"/>
    </source>
</evidence>
<reference evidence="1 2" key="1">
    <citation type="submission" date="2018-11" db="EMBL/GenBank/DDBJ databases">
        <authorList>
            <consortium name="Pathogen Informatics"/>
        </authorList>
    </citation>
    <scope>NUCLEOTIDE SEQUENCE [LARGE SCALE GENOMIC DNA]</scope>
</reference>
<dbReference type="WBParaSite" id="HPBE_0000918701-mRNA-1">
    <property type="protein sequence ID" value="HPBE_0000918701-mRNA-1"/>
    <property type="gene ID" value="HPBE_0000918701"/>
</dbReference>
<keyword evidence="2" id="KW-1185">Reference proteome</keyword>
<sequence>MSTVAAVKTQIAKAANALKTSMDNIDRSFLEPLPDAGSSGANFMEMIQCLKHRWERAEEYATERSVPTSPTCSVTSVLIGTPMGAMKPSGRTKSSRRRYRQLSYCFHRQFPMSFHLFKPKVK</sequence>
<proteinExistence type="predicted"/>
<accession>A0A183FNS1</accession>
<dbReference type="Proteomes" id="UP000050761">
    <property type="component" value="Unassembled WGS sequence"/>
</dbReference>
<gene>
    <name evidence="1" type="ORF">HPBE_LOCUS9188</name>
</gene>
<reference evidence="3" key="2">
    <citation type="submission" date="2019-09" db="UniProtKB">
        <authorList>
            <consortium name="WormBaseParasite"/>
        </authorList>
    </citation>
    <scope>IDENTIFICATION</scope>
</reference>
<protein>
    <submittedName>
        <fullName evidence="1 3">Uncharacterized protein</fullName>
    </submittedName>
</protein>
<evidence type="ECO:0000313" key="3">
    <source>
        <dbReference type="WBParaSite" id="HPBE_0000918701-mRNA-1"/>
    </source>
</evidence>
<evidence type="ECO:0000313" key="1">
    <source>
        <dbReference type="EMBL" id="VDO79607.1"/>
    </source>
</evidence>
<name>A0A183FNS1_HELPZ</name>
<dbReference type="AlphaFoldDB" id="A0A183FNS1"/>
<accession>A0A3P7Z6X3</accession>